<dbReference type="PROSITE" id="PS50262">
    <property type="entry name" value="G_PROTEIN_RECEP_F1_2"/>
    <property type="match status" value="1"/>
</dbReference>
<keyword evidence="9" id="KW-1185">Reference proteome</keyword>
<feature type="non-terminal residue" evidence="8">
    <location>
        <position position="1"/>
    </location>
</feature>
<evidence type="ECO:0000256" key="5">
    <source>
        <dbReference type="SAM" id="MobiDB-lite"/>
    </source>
</evidence>
<proteinExistence type="predicted"/>
<sequence>FHVFQEKGNTYCVSKFYTGELSNEIRQVYMMMIFTMVTVTPCALLVILYAAILLSLARHDRRFVRYRFPNTEESAVYTEKSNTIPLDTPSCASKQDAATYTEAAHSDGDDLDNGTTQSRGAASEPIRQHQNLSLARSNNSLLPRAKIKTLNLSIAIVSAFLL</sequence>
<dbReference type="Proteomes" id="UP001497623">
    <property type="component" value="Unassembled WGS sequence"/>
</dbReference>
<feature type="non-terminal residue" evidence="8">
    <location>
        <position position="162"/>
    </location>
</feature>
<comment type="caution">
    <text evidence="8">The sequence shown here is derived from an EMBL/GenBank/DDBJ whole genome shotgun (WGS) entry which is preliminary data.</text>
</comment>
<feature type="region of interest" description="Disordered" evidence="5">
    <location>
        <begin position="102"/>
        <end position="128"/>
    </location>
</feature>
<dbReference type="GO" id="GO:0016020">
    <property type="term" value="C:membrane"/>
    <property type="evidence" value="ECO:0007669"/>
    <property type="project" value="UniProtKB-SubCell"/>
</dbReference>
<evidence type="ECO:0000256" key="6">
    <source>
        <dbReference type="SAM" id="Phobius"/>
    </source>
</evidence>
<keyword evidence="4 6" id="KW-0472">Membrane</keyword>
<accession>A0AAV2QWL8</accession>
<feature type="transmembrane region" description="Helical" evidence="6">
    <location>
        <begin position="28"/>
        <end position="57"/>
    </location>
</feature>
<evidence type="ECO:0000256" key="2">
    <source>
        <dbReference type="ARBA" id="ARBA00022692"/>
    </source>
</evidence>
<evidence type="ECO:0000259" key="7">
    <source>
        <dbReference type="PROSITE" id="PS50262"/>
    </source>
</evidence>
<keyword evidence="2 6" id="KW-0812">Transmembrane</keyword>
<gene>
    <name evidence="8" type="ORF">MNOR_LOCUS16773</name>
</gene>
<protein>
    <recommendedName>
        <fullName evidence="7">G-protein coupled receptors family 1 profile domain-containing protein</fullName>
    </recommendedName>
</protein>
<dbReference type="InterPro" id="IPR017452">
    <property type="entry name" value="GPCR_Rhodpsn_7TM"/>
</dbReference>
<dbReference type="Gene3D" id="1.20.1070.10">
    <property type="entry name" value="Rhodopsin 7-helix transmembrane proteins"/>
    <property type="match status" value="1"/>
</dbReference>
<name>A0AAV2QWL8_MEGNR</name>
<keyword evidence="3 6" id="KW-1133">Transmembrane helix</keyword>
<organism evidence="8 9">
    <name type="scientific">Meganyctiphanes norvegica</name>
    <name type="common">Northern krill</name>
    <name type="synonym">Thysanopoda norvegica</name>
    <dbReference type="NCBI Taxonomy" id="48144"/>
    <lineage>
        <taxon>Eukaryota</taxon>
        <taxon>Metazoa</taxon>
        <taxon>Ecdysozoa</taxon>
        <taxon>Arthropoda</taxon>
        <taxon>Crustacea</taxon>
        <taxon>Multicrustacea</taxon>
        <taxon>Malacostraca</taxon>
        <taxon>Eumalacostraca</taxon>
        <taxon>Eucarida</taxon>
        <taxon>Euphausiacea</taxon>
        <taxon>Euphausiidae</taxon>
        <taxon>Meganyctiphanes</taxon>
    </lineage>
</organism>
<feature type="domain" description="G-protein coupled receptors family 1 profile" evidence="7">
    <location>
        <begin position="1"/>
        <end position="162"/>
    </location>
</feature>
<dbReference type="SUPFAM" id="SSF81321">
    <property type="entry name" value="Family A G protein-coupled receptor-like"/>
    <property type="match status" value="1"/>
</dbReference>
<reference evidence="8 9" key="1">
    <citation type="submission" date="2024-05" db="EMBL/GenBank/DDBJ databases">
        <authorList>
            <person name="Wallberg A."/>
        </authorList>
    </citation>
    <scope>NUCLEOTIDE SEQUENCE [LARGE SCALE GENOMIC DNA]</scope>
</reference>
<evidence type="ECO:0000313" key="8">
    <source>
        <dbReference type="EMBL" id="CAL4100346.1"/>
    </source>
</evidence>
<evidence type="ECO:0000313" key="9">
    <source>
        <dbReference type="Proteomes" id="UP001497623"/>
    </source>
</evidence>
<evidence type="ECO:0000256" key="4">
    <source>
        <dbReference type="ARBA" id="ARBA00023136"/>
    </source>
</evidence>
<evidence type="ECO:0000256" key="1">
    <source>
        <dbReference type="ARBA" id="ARBA00004370"/>
    </source>
</evidence>
<evidence type="ECO:0000256" key="3">
    <source>
        <dbReference type="ARBA" id="ARBA00022989"/>
    </source>
</evidence>
<dbReference type="AlphaFoldDB" id="A0AAV2QWL8"/>
<comment type="subcellular location">
    <subcellularLocation>
        <location evidence="1">Membrane</location>
    </subcellularLocation>
</comment>
<dbReference type="EMBL" id="CAXKWB010011188">
    <property type="protein sequence ID" value="CAL4100346.1"/>
    <property type="molecule type" value="Genomic_DNA"/>
</dbReference>